<dbReference type="Pfam" id="PF09697">
    <property type="entry name" value="Porph_ging"/>
    <property type="match status" value="1"/>
</dbReference>
<dbReference type="InParanoid" id="A0A1H9FAR4"/>
<keyword evidence="1" id="KW-0812">Transmembrane</keyword>
<name>A0A1H9FAR4_9BACT</name>
<keyword evidence="1" id="KW-0472">Membrane</keyword>
<keyword evidence="1" id="KW-1133">Transmembrane helix</keyword>
<gene>
    <name evidence="2" type="ORF">SAMN05444359_108157</name>
</gene>
<keyword evidence="3" id="KW-1185">Reference proteome</keyword>
<dbReference type="EMBL" id="FOFB01000008">
    <property type="protein sequence ID" value="SEQ35022.1"/>
    <property type="molecule type" value="Genomic_DNA"/>
</dbReference>
<dbReference type="NCBIfam" id="TIGR01200">
    <property type="entry name" value="GLPGLI"/>
    <property type="match status" value="1"/>
</dbReference>
<dbReference type="STRING" id="478744.SAMN05444359_108157"/>
<dbReference type="OrthoDB" id="1440774at2"/>
<sequence>MWGNSVFATSPHFFILFIMTKWILLACISAFGSVCCAQLTKTVDYALIYDLSYIRDTSTNEYHHGYECLAIRAGDEGRFQDFNAHFNDSIILSFEERYPGLNTASLPKDKLNAVLDELDATMAKWQKPHTDKYRIIKDFGKGHSKMVSIYDLTPQHLEQPLAQDWQLTAVQDTLAGMRCYQATTCYGGRNYVAWYNPDIPISDGPYVFAGLPGLIVKISDEQNWYSFTLKRVSLEPHERFWNDYFMLSASTPVSREVFVQTMKERKENPKIPGLIGQEPEEVRLRRKNGFKKRFDLLLEQNN</sequence>
<protein>
    <submittedName>
        <fullName evidence="2">GLPGLI family protein</fullName>
    </submittedName>
</protein>
<accession>A0A1H9FAR4</accession>
<dbReference type="InterPro" id="IPR005901">
    <property type="entry name" value="GLPGLI"/>
</dbReference>
<evidence type="ECO:0000313" key="3">
    <source>
        <dbReference type="Proteomes" id="UP000199021"/>
    </source>
</evidence>
<proteinExistence type="predicted"/>
<evidence type="ECO:0000256" key="1">
    <source>
        <dbReference type="SAM" id="Phobius"/>
    </source>
</evidence>
<feature type="transmembrane region" description="Helical" evidence="1">
    <location>
        <begin position="12"/>
        <end position="32"/>
    </location>
</feature>
<dbReference type="AlphaFoldDB" id="A0A1H9FAR4"/>
<reference evidence="3" key="1">
    <citation type="submission" date="2016-10" db="EMBL/GenBank/DDBJ databases">
        <authorList>
            <person name="Varghese N."/>
            <person name="Submissions S."/>
        </authorList>
    </citation>
    <scope>NUCLEOTIDE SEQUENCE [LARGE SCALE GENOMIC DNA]</scope>
    <source>
        <strain evidence="3">DSM 24740</strain>
    </source>
</reference>
<organism evidence="2 3">
    <name type="scientific">Neolewinella agarilytica</name>
    <dbReference type="NCBI Taxonomy" id="478744"/>
    <lineage>
        <taxon>Bacteria</taxon>
        <taxon>Pseudomonadati</taxon>
        <taxon>Bacteroidota</taxon>
        <taxon>Saprospiria</taxon>
        <taxon>Saprospirales</taxon>
        <taxon>Lewinellaceae</taxon>
        <taxon>Neolewinella</taxon>
    </lineage>
</organism>
<evidence type="ECO:0000313" key="2">
    <source>
        <dbReference type="EMBL" id="SEQ35022.1"/>
    </source>
</evidence>
<dbReference type="Proteomes" id="UP000199021">
    <property type="component" value="Unassembled WGS sequence"/>
</dbReference>